<dbReference type="InterPro" id="IPR029026">
    <property type="entry name" value="tRNA_m1G_MTases_N"/>
</dbReference>
<accession>A0A0G0VFU3</accession>
<dbReference type="CDD" id="cd18095">
    <property type="entry name" value="SpoU-like_rRNA-MTase"/>
    <property type="match status" value="1"/>
</dbReference>
<evidence type="ECO:0000256" key="2">
    <source>
        <dbReference type="ARBA" id="ARBA00022679"/>
    </source>
</evidence>
<keyword evidence="2 4" id="KW-0808">Transferase</keyword>
<dbReference type="SUPFAM" id="SSF55315">
    <property type="entry name" value="L30e-like"/>
    <property type="match status" value="1"/>
</dbReference>
<keyword evidence="1 4" id="KW-0489">Methyltransferase</keyword>
<dbReference type="Gene3D" id="3.40.1280.10">
    <property type="match status" value="1"/>
</dbReference>
<dbReference type="GO" id="GO:0003723">
    <property type="term" value="F:RNA binding"/>
    <property type="evidence" value="ECO:0007669"/>
    <property type="project" value="InterPro"/>
</dbReference>
<dbReference type="GO" id="GO:0008173">
    <property type="term" value="F:RNA methyltransferase activity"/>
    <property type="evidence" value="ECO:0007669"/>
    <property type="project" value="InterPro"/>
</dbReference>
<dbReference type="InterPro" id="IPR029064">
    <property type="entry name" value="Ribosomal_eL30-like_sf"/>
</dbReference>
<dbReference type="GO" id="GO:0032259">
    <property type="term" value="P:methylation"/>
    <property type="evidence" value="ECO:0007669"/>
    <property type="project" value="UniProtKB-KW"/>
</dbReference>
<sequence length="221" mass="24098">MQLTNAQEKLVKSLQTKKGRKETGLCLLEGQKIIDAAQGTIEFTFSIDEVKNFDKLVTTQTPQDIAGVAKIPAWSHDEINSKKTIVVLDGVQDPGNVGTILRLCLGFDASLILVDSADPTNPKVIRSSAGAIFDVPWIEVDRNHAINFISSLKRQIYRLEKRQNAKGLKATKFDKEIVLIAGSEGSGISLNIEGISIFIEHNPKLESLNVASALAIALYSL</sequence>
<proteinExistence type="predicted"/>
<dbReference type="Gene3D" id="3.30.1330.30">
    <property type="match status" value="1"/>
</dbReference>
<organism evidence="4 5">
    <name type="scientific">Candidatus Uhrbacteria bacterium GW2011_GWC1_41_20</name>
    <dbReference type="NCBI Taxonomy" id="1618983"/>
    <lineage>
        <taxon>Bacteria</taxon>
        <taxon>Candidatus Uhriibacteriota</taxon>
    </lineage>
</organism>
<dbReference type="InterPro" id="IPR029028">
    <property type="entry name" value="Alpha/beta_knot_MTases"/>
</dbReference>
<evidence type="ECO:0000313" key="4">
    <source>
        <dbReference type="EMBL" id="KKR99834.1"/>
    </source>
</evidence>
<dbReference type="InterPro" id="IPR001537">
    <property type="entry name" value="SpoU_MeTrfase"/>
</dbReference>
<gene>
    <name evidence="4" type="ORF">UU50_C0002G0016</name>
</gene>
<dbReference type="AlphaFoldDB" id="A0A0G0VFU3"/>
<comment type="caution">
    <text evidence="4">The sequence shown here is derived from an EMBL/GenBank/DDBJ whole genome shotgun (WGS) entry which is preliminary data.</text>
</comment>
<evidence type="ECO:0000313" key="5">
    <source>
        <dbReference type="Proteomes" id="UP000033930"/>
    </source>
</evidence>
<evidence type="ECO:0000259" key="3">
    <source>
        <dbReference type="Pfam" id="PF00588"/>
    </source>
</evidence>
<dbReference type="SUPFAM" id="SSF75217">
    <property type="entry name" value="alpha/beta knot"/>
    <property type="match status" value="1"/>
</dbReference>
<name>A0A0G0VFU3_9BACT</name>
<feature type="domain" description="tRNA/rRNA methyltransferase SpoU type" evidence="3">
    <location>
        <begin position="84"/>
        <end position="219"/>
    </location>
</feature>
<dbReference type="Pfam" id="PF00588">
    <property type="entry name" value="SpoU_methylase"/>
    <property type="match status" value="1"/>
</dbReference>
<dbReference type="GO" id="GO:0006396">
    <property type="term" value="P:RNA processing"/>
    <property type="evidence" value="ECO:0007669"/>
    <property type="project" value="InterPro"/>
</dbReference>
<dbReference type="PANTHER" id="PTHR43191:SF2">
    <property type="entry name" value="RRNA METHYLTRANSFERASE 3, MITOCHONDRIAL"/>
    <property type="match status" value="1"/>
</dbReference>
<protein>
    <submittedName>
        <fullName evidence="4">tRNA/rRNA methyltransferase</fullName>
    </submittedName>
</protein>
<evidence type="ECO:0000256" key="1">
    <source>
        <dbReference type="ARBA" id="ARBA00022603"/>
    </source>
</evidence>
<dbReference type="EMBL" id="LCAW01000002">
    <property type="protein sequence ID" value="KKR99834.1"/>
    <property type="molecule type" value="Genomic_DNA"/>
</dbReference>
<reference evidence="4 5" key="1">
    <citation type="journal article" date="2015" name="Nature">
        <title>rRNA introns, odd ribosomes, and small enigmatic genomes across a large radiation of phyla.</title>
        <authorList>
            <person name="Brown C.T."/>
            <person name="Hug L.A."/>
            <person name="Thomas B.C."/>
            <person name="Sharon I."/>
            <person name="Castelle C.J."/>
            <person name="Singh A."/>
            <person name="Wilkins M.J."/>
            <person name="Williams K.H."/>
            <person name="Banfield J.F."/>
        </authorList>
    </citation>
    <scope>NUCLEOTIDE SEQUENCE [LARGE SCALE GENOMIC DNA]</scope>
</reference>
<dbReference type="InterPro" id="IPR051259">
    <property type="entry name" value="rRNA_Methyltransferase"/>
</dbReference>
<dbReference type="PANTHER" id="PTHR43191">
    <property type="entry name" value="RRNA METHYLTRANSFERASE 3"/>
    <property type="match status" value="1"/>
</dbReference>
<dbReference type="Proteomes" id="UP000033930">
    <property type="component" value="Unassembled WGS sequence"/>
</dbReference>